<dbReference type="GO" id="GO:0005829">
    <property type="term" value="C:cytosol"/>
    <property type="evidence" value="ECO:0007669"/>
    <property type="project" value="TreeGrafter"/>
</dbReference>
<evidence type="ECO:0000313" key="7">
    <source>
        <dbReference type="EMBL" id="RMA80114.1"/>
    </source>
</evidence>
<keyword evidence="7" id="KW-0687">Ribonucleoprotein</keyword>
<evidence type="ECO:0000256" key="4">
    <source>
        <dbReference type="ARBA" id="ARBA00022679"/>
    </source>
</evidence>
<keyword evidence="8" id="KW-1185">Reference proteome</keyword>
<reference evidence="7 8" key="1">
    <citation type="submission" date="2018-10" db="EMBL/GenBank/DDBJ databases">
        <title>Genomic Encyclopedia of Type Strains, Phase IV (KMG-IV): sequencing the most valuable type-strain genomes for metagenomic binning, comparative biology and taxonomic classification.</title>
        <authorList>
            <person name="Goeker M."/>
        </authorList>
    </citation>
    <scope>NUCLEOTIDE SEQUENCE [LARGE SCALE GENOMIC DNA]</scope>
    <source>
        <strain evidence="7 8">DSM 25080</strain>
    </source>
</reference>
<evidence type="ECO:0000256" key="5">
    <source>
        <dbReference type="ARBA" id="ARBA00022691"/>
    </source>
</evidence>
<feature type="binding site" evidence="6">
    <location>
        <position position="165"/>
    </location>
    <ligand>
        <name>S-adenosyl-L-methionine</name>
        <dbReference type="ChEBI" id="CHEBI:59789"/>
    </ligand>
</feature>
<dbReference type="NCBIfam" id="TIGR00406">
    <property type="entry name" value="prmA"/>
    <property type="match status" value="1"/>
</dbReference>
<evidence type="ECO:0000256" key="1">
    <source>
        <dbReference type="ARBA" id="ARBA00009741"/>
    </source>
</evidence>
<evidence type="ECO:0000256" key="6">
    <source>
        <dbReference type="HAMAP-Rule" id="MF_00735"/>
    </source>
</evidence>
<proteinExistence type="inferred from homology"/>
<dbReference type="PANTHER" id="PTHR43648:SF1">
    <property type="entry name" value="ELECTRON TRANSFER FLAVOPROTEIN BETA SUBUNIT LYSINE METHYLTRANSFERASE"/>
    <property type="match status" value="1"/>
</dbReference>
<dbReference type="RefSeq" id="WP_121876795.1">
    <property type="nucleotide sequence ID" value="NZ_REFJ01000003.1"/>
</dbReference>
<dbReference type="GO" id="GO:0032259">
    <property type="term" value="P:methylation"/>
    <property type="evidence" value="ECO:0007669"/>
    <property type="project" value="UniProtKB-KW"/>
</dbReference>
<evidence type="ECO:0000256" key="3">
    <source>
        <dbReference type="ARBA" id="ARBA00022603"/>
    </source>
</evidence>
<dbReference type="EMBL" id="REFJ01000003">
    <property type="protein sequence ID" value="RMA80114.1"/>
    <property type="molecule type" value="Genomic_DNA"/>
</dbReference>
<keyword evidence="4 6" id="KW-0808">Transferase</keyword>
<keyword evidence="3 6" id="KW-0489">Methyltransferase</keyword>
<dbReference type="HAMAP" id="MF_00735">
    <property type="entry name" value="Methyltr_PrmA"/>
    <property type="match status" value="1"/>
</dbReference>
<dbReference type="GO" id="GO:0016279">
    <property type="term" value="F:protein-lysine N-methyltransferase activity"/>
    <property type="evidence" value="ECO:0007669"/>
    <property type="project" value="TreeGrafter"/>
</dbReference>
<dbReference type="GO" id="GO:0005840">
    <property type="term" value="C:ribosome"/>
    <property type="evidence" value="ECO:0007669"/>
    <property type="project" value="UniProtKB-KW"/>
</dbReference>
<protein>
    <recommendedName>
        <fullName evidence="6">Ribosomal protein L11 methyltransferase</fullName>
        <shortName evidence="6">L11 Mtase</shortName>
        <ecNumber evidence="6">2.1.1.-</ecNumber>
    </recommendedName>
</protein>
<dbReference type="OrthoDB" id="9785995at2"/>
<keyword evidence="2 6" id="KW-0963">Cytoplasm</keyword>
<dbReference type="PANTHER" id="PTHR43648">
    <property type="entry name" value="ELECTRON TRANSFER FLAVOPROTEIN BETA SUBUNIT LYSINE METHYLTRANSFERASE"/>
    <property type="match status" value="1"/>
</dbReference>
<keyword evidence="5 6" id="KW-0949">S-adenosyl-L-methionine</keyword>
<dbReference type="Proteomes" id="UP000267187">
    <property type="component" value="Unassembled WGS sequence"/>
</dbReference>
<comment type="caution">
    <text evidence="7">The sequence shown here is derived from an EMBL/GenBank/DDBJ whole genome shotgun (WGS) entry which is preliminary data.</text>
</comment>
<sequence length="293" mass="32309">MNWLQIKFDLQRSDVEAFEDLLLATGSHAITLRDNEDEPVLEPGVGETPLWSNTQITALYDADIDVDALISVIQDHWTGALPSYRAEILENKDWERAWMDNYHPMQFGERLWICPSWKEAPNPNAVNLMLDPGLAFGTGTHPTTSLCLKWLDEQTWNSELVLDFGCGSGILAIAALLLGADTAVGVDIDPQAVDATYENASRNQVKPERISVYLPENAPKVLADITIANILAGPLEALSDKLIKQTKIGGRIVLSGLLAGQAEIVAKSYEHAIDWNPVTLQDGWARLDGIRIK</sequence>
<feature type="binding site" evidence="6">
    <location>
        <position position="229"/>
    </location>
    <ligand>
        <name>S-adenosyl-L-methionine</name>
        <dbReference type="ChEBI" id="CHEBI:59789"/>
    </ligand>
</feature>
<keyword evidence="7" id="KW-0689">Ribosomal protein</keyword>
<comment type="function">
    <text evidence="6">Methylates ribosomal protein L11.</text>
</comment>
<comment type="catalytic activity">
    <reaction evidence="6">
        <text>L-lysyl-[protein] + 3 S-adenosyl-L-methionine = N(6),N(6),N(6)-trimethyl-L-lysyl-[protein] + 3 S-adenosyl-L-homocysteine + 3 H(+)</text>
        <dbReference type="Rhea" id="RHEA:54192"/>
        <dbReference type="Rhea" id="RHEA-COMP:9752"/>
        <dbReference type="Rhea" id="RHEA-COMP:13826"/>
        <dbReference type="ChEBI" id="CHEBI:15378"/>
        <dbReference type="ChEBI" id="CHEBI:29969"/>
        <dbReference type="ChEBI" id="CHEBI:57856"/>
        <dbReference type="ChEBI" id="CHEBI:59789"/>
        <dbReference type="ChEBI" id="CHEBI:61961"/>
    </reaction>
</comment>
<accession>A0A3M0A739</accession>
<comment type="subcellular location">
    <subcellularLocation>
        <location evidence="6">Cytoplasm</location>
    </subcellularLocation>
</comment>
<dbReference type="PIRSF" id="PIRSF000401">
    <property type="entry name" value="RPL11_MTase"/>
    <property type="match status" value="1"/>
</dbReference>
<dbReference type="InterPro" id="IPR004498">
    <property type="entry name" value="Ribosomal_PrmA_MeTrfase"/>
</dbReference>
<dbReference type="Gene3D" id="3.40.50.150">
    <property type="entry name" value="Vaccinia Virus protein VP39"/>
    <property type="match status" value="1"/>
</dbReference>
<dbReference type="InterPro" id="IPR050078">
    <property type="entry name" value="Ribosomal_L11_MeTrfase_PrmA"/>
</dbReference>
<evidence type="ECO:0000313" key="8">
    <source>
        <dbReference type="Proteomes" id="UP000267187"/>
    </source>
</evidence>
<comment type="similarity">
    <text evidence="1 6">Belongs to the methyltransferase superfamily. PrmA family.</text>
</comment>
<dbReference type="Pfam" id="PF06325">
    <property type="entry name" value="PrmA"/>
    <property type="match status" value="1"/>
</dbReference>
<dbReference type="AlphaFoldDB" id="A0A3M0A739"/>
<feature type="binding site" evidence="6">
    <location>
        <position position="144"/>
    </location>
    <ligand>
        <name>S-adenosyl-L-methionine</name>
        <dbReference type="ChEBI" id="CHEBI:59789"/>
    </ligand>
</feature>
<dbReference type="SUPFAM" id="SSF53335">
    <property type="entry name" value="S-adenosyl-L-methionine-dependent methyltransferases"/>
    <property type="match status" value="1"/>
</dbReference>
<dbReference type="InterPro" id="IPR029063">
    <property type="entry name" value="SAM-dependent_MTases_sf"/>
</dbReference>
<feature type="binding site" evidence="6">
    <location>
        <position position="187"/>
    </location>
    <ligand>
        <name>S-adenosyl-L-methionine</name>
        <dbReference type="ChEBI" id="CHEBI:59789"/>
    </ligand>
</feature>
<evidence type="ECO:0000256" key="2">
    <source>
        <dbReference type="ARBA" id="ARBA00022490"/>
    </source>
</evidence>
<gene>
    <name evidence="6" type="primary">prmA</name>
    <name evidence="7" type="ORF">DFR27_1476</name>
</gene>
<dbReference type="EC" id="2.1.1.-" evidence="6"/>
<name>A0A3M0A739_9GAMM</name>
<organism evidence="7 8">
    <name type="scientific">Umboniibacter marinipuniceus</name>
    <dbReference type="NCBI Taxonomy" id="569599"/>
    <lineage>
        <taxon>Bacteria</taxon>
        <taxon>Pseudomonadati</taxon>
        <taxon>Pseudomonadota</taxon>
        <taxon>Gammaproteobacteria</taxon>
        <taxon>Cellvibrionales</taxon>
        <taxon>Cellvibrionaceae</taxon>
        <taxon>Umboniibacter</taxon>
    </lineage>
</organism>